<dbReference type="SUPFAM" id="SSF52540">
    <property type="entry name" value="P-loop containing nucleoside triphosphate hydrolases"/>
    <property type="match status" value="1"/>
</dbReference>
<dbReference type="GO" id="GO:0005886">
    <property type="term" value="C:plasma membrane"/>
    <property type="evidence" value="ECO:0007669"/>
    <property type="project" value="UniProtKB-SubCell"/>
</dbReference>
<accession>A0A1I3BEQ9</accession>
<evidence type="ECO:0000256" key="4">
    <source>
        <dbReference type="ARBA" id="ARBA00022496"/>
    </source>
</evidence>
<name>A0A1I3BEQ9_9PLAN</name>
<dbReference type="RefSeq" id="WP_092047449.1">
    <property type="nucleotide sequence ID" value="NZ_FOQD01000001.1"/>
</dbReference>
<keyword evidence="10" id="KW-1185">Reference proteome</keyword>
<dbReference type="GO" id="GO:0006826">
    <property type="term" value="P:iron ion transport"/>
    <property type="evidence" value="ECO:0007669"/>
    <property type="project" value="UniProtKB-KW"/>
</dbReference>
<keyword evidence="3" id="KW-1003">Cell membrane</keyword>
<evidence type="ECO:0000256" key="2">
    <source>
        <dbReference type="ARBA" id="ARBA00022448"/>
    </source>
</evidence>
<dbReference type="InterPro" id="IPR003959">
    <property type="entry name" value="ATPase_AAA_core"/>
</dbReference>
<dbReference type="InterPro" id="IPR003593">
    <property type="entry name" value="AAA+_ATPase"/>
</dbReference>
<dbReference type="Gene3D" id="3.40.50.300">
    <property type="entry name" value="P-loop containing nucleotide triphosphate hydrolases"/>
    <property type="match status" value="2"/>
</dbReference>
<evidence type="ECO:0000256" key="1">
    <source>
        <dbReference type="ARBA" id="ARBA00004202"/>
    </source>
</evidence>
<dbReference type="PANTHER" id="PTHR42771">
    <property type="entry name" value="IRON(3+)-HYDROXAMATE IMPORT ATP-BINDING PROTEIN FHUC"/>
    <property type="match status" value="1"/>
</dbReference>
<dbReference type="Pfam" id="PF13476">
    <property type="entry name" value="AAA_23"/>
    <property type="match status" value="1"/>
</dbReference>
<reference evidence="10" key="1">
    <citation type="submission" date="2016-10" db="EMBL/GenBank/DDBJ databases">
        <authorList>
            <person name="Varghese N."/>
            <person name="Submissions S."/>
        </authorList>
    </citation>
    <scope>NUCLEOTIDE SEQUENCE [LARGE SCALE GENOMIC DNA]</scope>
    <source>
        <strain evidence="10">DSM 26348</strain>
    </source>
</reference>
<organism evidence="9 10">
    <name type="scientific">Planctomicrobium piriforme</name>
    <dbReference type="NCBI Taxonomy" id="1576369"/>
    <lineage>
        <taxon>Bacteria</taxon>
        <taxon>Pseudomonadati</taxon>
        <taxon>Planctomycetota</taxon>
        <taxon>Planctomycetia</taxon>
        <taxon>Planctomycetales</taxon>
        <taxon>Planctomycetaceae</taxon>
        <taxon>Planctomicrobium</taxon>
    </lineage>
</organism>
<evidence type="ECO:0000256" key="5">
    <source>
        <dbReference type="ARBA" id="ARBA00023004"/>
    </source>
</evidence>
<evidence type="ECO:0000313" key="10">
    <source>
        <dbReference type="Proteomes" id="UP000199518"/>
    </source>
</evidence>
<keyword evidence="4" id="KW-0410">Iron transport</keyword>
<comment type="subcellular location">
    <subcellularLocation>
        <location evidence="1">Cell membrane</location>
        <topology evidence="1">Peripheral membrane protein</topology>
    </subcellularLocation>
</comment>
<evidence type="ECO:0000256" key="3">
    <source>
        <dbReference type="ARBA" id="ARBA00022475"/>
    </source>
</evidence>
<dbReference type="PANTHER" id="PTHR42771:SF2">
    <property type="entry name" value="IRON(3+)-HYDROXAMATE IMPORT ATP-BINDING PROTEIN FHUC"/>
    <property type="match status" value="1"/>
</dbReference>
<evidence type="ECO:0000259" key="8">
    <source>
        <dbReference type="SMART" id="SM00382"/>
    </source>
</evidence>
<evidence type="ECO:0000256" key="6">
    <source>
        <dbReference type="ARBA" id="ARBA00023065"/>
    </source>
</evidence>
<dbReference type="InterPro" id="IPR038729">
    <property type="entry name" value="Rad50/SbcC_AAA"/>
</dbReference>
<dbReference type="Proteomes" id="UP000199518">
    <property type="component" value="Unassembled WGS sequence"/>
</dbReference>
<keyword evidence="2" id="KW-0813">Transport</keyword>
<evidence type="ECO:0000256" key="7">
    <source>
        <dbReference type="ARBA" id="ARBA00023136"/>
    </source>
</evidence>
<dbReference type="InterPro" id="IPR027417">
    <property type="entry name" value="P-loop_NTPase"/>
</dbReference>
<keyword evidence="5" id="KW-0408">Iron</keyword>
<dbReference type="AlphaFoldDB" id="A0A1I3BEQ9"/>
<dbReference type="GO" id="GO:0005524">
    <property type="term" value="F:ATP binding"/>
    <property type="evidence" value="ECO:0007669"/>
    <property type="project" value="InterPro"/>
</dbReference>
<dbReference type="Pfam" id="PF13304">
    <property type="entry name" value="AAA_21"/>
    <property type="match status" value="1"/>
</dbReference>
<protein>
    <submittedName>
        <fullName evidence="9">Predicted ATPase</fullName>
    </submittedName>
</protein>
<dbReference type="InterPro" id="IPR051535">
    <property type="entry name" value="Siderophore_ABC-ATPase"/>
</dbReference>
<sequence>MSVPFVATVRHLPQSEELLREFPGNLPFVNGMELEFETPVTFFVGENGSGKSTLLEAIAVLAGFPISGGSTNESGSRHGLAEKSLLAEQLRVGFRNRPRDGYFFRAELQAHFATLLDERRDDPDFAGDPYARYGGKSLLLQSHGEAFLSVMKNRFNSGLYLLDEPESALSPQRQLALLALMYQLVEKQQAQFLVATHSPILLTYPGAKMISFDDPGLPSIEFTETKHYQITHGILTRPESYWKYLREE</sequence>
<dbReference type="GO" id="GO:0016887">
    <property type="term" value="F:ATP hydrolysis activity"/>
    <property type="evidence" value="ECO:0007669"/>
    <property type="project" value="InterPro"/>
</dbReference>
<feature type="domain" description="AAA+ ATPase" evidence="8">
    <location>
        <begin position="37"/>
        <end position="216"/>
    </location>
</feature>
<keyword evidence="7" id="KW-0472">Membrane</keyword>
<keyword evidence="6" id="KW-0406">Ion transport</keyword>
<dbReference type="OrthoDB" id="9784297at2"/>
<dbReference type="EMBL" id="FOQD01000001">
    <property type="protein sequence ID" value="SFH60439.1"/>
    <property type="molecule type" value="Genomic_DNA"/>
</dbReference>
<gene>
    <name evidence="9" type="ORF">SAMN05421753_101400</name>
</gene>
<dbReference type="GO" id="GO:0006302">
    <property type="term" value="P:double-strand break repair"/>
    <property type="evidence" value="ECO:0007669"/>
    <property type="project" value="InterPro"/>
</dbReference>
<proteinExistence type="predicted"/>
<evidence type="ECO:0000313" key="9">
    <source>
        <dbReference type="EMBL" id="SFH60439.1"/>
    </source>
</evidence>
<dbReference type="SMART" id="SM00382">
    <property type="entry name" value="AAA"/>
    <property type="match status" value="1"/>
</dbReference>
<dbReference type="STRING" id="1576369.SAMN05421753_101400"/>